<protein>
    <submittedName>
        <fullName evidence="2">Phosphopantetheine-binding protein</fullName>
    </submittedName>
</protein>
<dbReference type="RefSeq" id="WP_390315907.1">
    <property type="nucleotide sequence ID" value="NZ_JBHSPB010000005.1"/>
</dbReference>
<name>A0ABW0YVF2_9ACTN</name>
<dbReference type="PROSITE" id="PS50075">
    <property type="entry name" value="CARRIER"/>
    <property type="match status" value="1"/>
</dbReference>
<dbReference type="InterPro" id="IPR009081">
    <property type="entry name" value="PP-bd_ACP"/>
</dbReference>
<dbReference type="Proteomes" id="UP001596083">
    <property type="component" value="Unassembled WGS sequence"/>
</dbReference>
<sequence>MYERVAEALATQFNVPREALTPRATVGELELDSLSLLELVVRFEDEYDLDLGSGGDTGIGPGSTLGEVAALLDDAVRAREAAAAGARP</sequence>
<reference evidence="3" key="1">
    <citation type="journal article" date="2019" name="Int. J. Syst. Evol. Microbiol.">
        <title>The Global Catalogue of Microorganisms (GCM) 10K type strain sequencing project: providing services to taxonomists for standard genome sequencing and annotation.</title>
        <authorList>
            <consortium name="The Broad Institute Genomics Platform"/>
            <consortium name="The Broad Institute Genome Sequencing Center for Infectious Disease"/>
            <person name="Wu L."/>
            <person name="Ma J."/>
        </authorList>
    </citation>
    <scope>NUCLEOTIDE SEQUENCE [LARGE SCALE GENOMIC DNA]</scope>
    <source>
        <strain evidence="3">CGMCC 4.7304</strain>
    </source>
</reference>
<comment type="caution">
    <text evidence="2">The sequence shown here is derived from an EMBL/GenBank/DDBJ whole genome shotgun (WGS) entry which is preliminary data.</text>
</comment>
<accession>A0ABW0YVF2</accession>
<evidence type="ECO:0000259" key="1">
    <source>
        <dbReference type="PROSITE" id="PS50075"/>
    </source>
</evidence>
<keyword evidence="3" id="KW-1185">Reference proteome</keyword>
<dbReference type="EMBL" id="JBHSPB010000005">
    <property type="protein sequence ID" value="MFC5720554.1"/>
    <property type="molecule type" value="Genomic_DNA"/>
</dbReference>
<evidence type="ECO:0000313" key="2">
    <source>
        <dbReference type="EMBL" id="MFC5720554.1"/>
    </source>
</evidence>
<dbReference type="Pfam" id="PF00550">
    <property type="entry name" value="PP-binding"/>
    <property type="match status" value="1"/>
</dbReference>
<feature type="domain" description="Carrier" evidence="1">
    <location>
        <begin position="1"/>
        <end position="76"/>
    </location>
</feature>
<dbReference type="Gene3D" id="1.10.1200.10">
    <property type="entry name" value="ACP-like"/>
    <property type="match status" value="1"/>
</dbReference>
<organism evidence="2 3">
    <name type="scientific">Streptomyces gamaensis</name>
    <dbReference type="NCBI Taxonomy" id="1763542"/>
    <lineage>
        <taxon>Bacteria</taxon>
        <taxon>Bacillati</taxon>
        <taxon>Actinomycetota</taxon>
        <taxon>Actinomycetes</taxon>
        <taxon>Kitasatosporales</taxon>
        <taxon>Streptomycetaceae</taxon>
        <taxon>Streptomyces</taxon>
    </lineage>
</organism>
<evidence type="ECO:0000313" key="3">
    <source>
        <dbReference type="Proteomes" id="UP001596083"/>
    </source>
</evidence>
<dbReference type="InterPro" id="IPR036736">
    <property type="entry name" value="ACP-like_sf"/>
</dbReference>
<dbReference type="SUPFAM" id="SSF47336">
    <property type="entry name" value="ACP-like"/>
    <property type="match status" value="1"/>
</dbReference>
<gene>
    <name evidence="2" type="ORF">ACFP1Z_10315</name>
</gene>
<proteinExistence type="predicted"/>